<keyword evidence="3" id="KW-1185">Reference proteome</keyword>
<gene>
    <name evidence="2" type="ORF">N7456_010647</name>
</gene>
<dbReference type="AlphaFoldDB" id="A0A9W9K6X5"/>
<reference evidence="2" key="2">
    <citation type="journal article" date="2023" name="IMA Fungus">
        <title>Comparative genomic study of the Penicillium genus elucidates a diverse pangenome and 15 lateral gene transfer events.</title>
        <authorList>
            <person name="Petersen C."/>
            <person name="Sorensen T."/>
            <person name="Nielsen M.R."/>
            <person name="Sondergaard T.E."/>
            <person name="Sorensen J.L."/>
            <person name="Fitzpatrick D.A."/>
            <person name="Frisvad J.C."/>
            <person name="Nielsen K.L."/>
        </authorList>
    </citation>
    <scope>NUCLEOTIDE SEQUENCE</scope>
    <source>
        <strain evidence="2">IBT 30069</strain>
    </source>
</reference>
<accession>A0A9W9K6X5</accession>
<dbReference type="GO" id="GO:0000329">
    <property type="term" value="C:fungal-type vacuole membrane"/>
    <property type="evidence" value="ECO:0007669"/>
    <property type="project" value="InterPro"/>
</dbReference>
<organism evidence="2 3">
    <name type="scientific">Penicillium angulare</name>
    <dbReference type="NCBI Taxonomy" id="116970"/>
    <lineage>
        <taxon>Eukaryota</taxon>
        <taxon>Fungi</taxon>
        <taxon>Dikarya</taxon>
        <taxon>Ascomycota</taxon>
        <taxon>Pezizomycotina</taxon>
        <taxon>Eurotiomycetes</taxon>
        <taxon>Eurotiomycetidae</taxon>
        <taxon>Eurotiales</taxon>
        <taxon>Aspergillaceae</taxon>
        <taxon>Penicillium</taxon>
    </lineage>
</organism>
<dbReference type="EMBL" id="JAPQKH010000006">
    <property type="protein sequence ID" value="KAJ5094786.1"/>
    <property type="molecule type" value="Genomic_DNA"/>
</dbReference>
<evidence type="ECO:0000313" key="2">
    <source>
        <dbReference type="EMBL" id="KAJ5094786.1"/>
    </source>
</evidence>
<dbReference type="Proteomes" id="UP001149165">
    <property type="component" value="Unassembled WGS sequence"/>
</dbReference>
<keyword evidence="1" id="KW-0812">Transmembrane</keyword>
<keyword evidence="1" id="KW-1133">Transmembrane helix</keyword>
<comment type="caution">
    <text evidence="2">The sequence shown here is derived from an EMBL/GenBank/DDBJ whole genome shotgun (WGS) entry which is preliminary data.</text>
</comment>
<protein>
    <submittedName>
        <fullName evidence="2">Uncharacterized protein</fullName>
    </submittedName>
</protein>
<dbReference type="OrthoDB" id="10039566at2759"/>
<feature type="transmembrane region" description="Helical" evidence="1">
    <location>
        <begin position="34"/>
        <end position="57"/>
    </location>
</feature>
<dbReference type="Pfam" id="PF12505">
    <property type="entry name" value="DUF3712"/>
    <property type="match status" value="1"/>
</dbReference>
<dbReference type="PANTHER" id="PTHR35895:SF1">
    <property type="entry name" value="LIPID-BINDING SERUM GLYCOPROTEIN C-TERMINAL DOMAIN-CONTAINING PROTEIN"/>
    <property type="match status" value="1"/>
</dbReference>
<proteinExistence type="predicted"/>
<evidence type="ECO:0000313" key="3">
    <source>
        <dbReference type="Proteomes" id="UP001149165"/>
    </source>
</evidence>
<sequence length="335" mass="36078">MSVSKTGVMETTTADVPVKQSFGARTARHYKKWWWAHLIIFVIVVLVVALPVVYVAYPKIAQHDVSASTLTVNSMILSNPSPDGFHLEQVQTIGSHSSYHPKIYSFDAAVSLAGAAAAFATVRVPTVKSKDGVKVDVSQDVDLSDTAAFGGFSTAIMLNEEIEMNIYGKPKLQQGSLPKVTVTYNKTVTMKGLNKLKGFDVVEFQILTNATTSRNMNGTVYIPNPSVLTLYMGNVTLNLAVNGTTMGQTYLEDLVLKPGNNTVPMSATVQELQIANALILGGDTYKDGVMPFVITGNSSVHNGKELPYFTEALKSNNLTVNLNVTEALAKAGINL</sequence>
<name>A0A9W9K6X5_9EURO</name>
<reference evidence="2" key="1">
    <citation type="submission" date="2022-11" db="EMBL/GenBank/DDBJ databases">
        <authorList>
            <person name="Petersen C."/>
        </authorList>
    </citation>
    <scope>NUCLEOTIDE SEQUENCE</scope>
    <source>
        <strain evidence="2">IBT 30069</strain>
    </source>
</reference>
<dbReference type="InterPro" id="IPR022185">
    <property type="entry name" value="DUF3712"/>
</dbReference>
<evidence type="ECO:0000256" key="1">
    <source>
        <dbReference type="SAM" id="Phobius"/>
    </source>
</evidence>
<keyword evidence="1" id="KW-0472">Membrane</keyword>
<dbReference type="InterPro" id="IPR046368">
    <property type="entry name" value="Tag1"/>
</dbReference>
<dbReference type="PANTHER" id="PTHR35895">
    <property type="entry name" value="CHROMOSOME 16, WHOLE GENOME SHOTGUN SEQUENCE"/>
    <property type="match status" value="1"/>
</dbReference>